<evidence type="ECO:0000256" key="1">
    <source>
        <dbReference type="ARBA" id="ARBA00001881"/>
    </source>
</evidence>
<dbReference type="InterPro" id="IPR016084">
    <property type="entry name" value="Haem_Oase-like_multi-hlx"/>
</dbReference>
<dbReference type="RefSeq" id="WP_024714129.1">
    <property type="nucleotide sequence ID" value="NZ_CP048852.1"/>
</dbReference>
<organism evidence="10 11">
    <name type="scientific">Bacillus tequilensis</name>
    <dbReference type="NCBI Taxonomy" id="227866"/>
    <lineage>
        <taxon>Bacteria</taxon>
        <taxon>Bacillati</taxon>
        <taxon>Bacillota</taxon>
        <taxon>Bacilli</taxon>
        <taxon>Bacillales</taxon>
        <taxon>Bacillaceae</taxon>
        <taxon>Bacillus</taxon>
    </lineage>
</organism>
<dbReference type="KEGG" id="bteq:G4P54_06130"/>
<comment type="pathway">
    <text evidence="2 9">Cofactor biosynthesis; thiamine diphosphate biosynthesis.</text>
</comment>
<dbReference type="GO" id="GO:0005829">
    <property type="term" value="C:cytosol"/>
    <property type="evidence" value="ECO:0007669"/>
    <property type="project" value="TreeGrafter"/>
</dbReference>
<evidence type="ECO:0000256" key="4">
    <source>
        <dbReference type="ARBA" id="ARBA00011881"/>
    </source>
</evidence>
<evidence type="ECO:0000313" key="10">
    <source>
        <dbReference type="EMBL" id="QIW79399.1"/>
    </source>
</evidence>
<comment type="subunit">
    <text evidence="4">Homotetramer.</text>
</comment>
<proteinExistence type="inferred from homology"/>
<dbReference type="GO" id="GO:0009229">
    <property type="term" value="P:thiamine diphosphate biosynthetic process"/>
    <property type="evidence" value="ECO:0007669"/>
    <property type="project" value="UniProtKB-UniPathway"/>
</dbReference>
<comment type="catalytic activity">
    <reaction evidence="1 9">
        <text>4-amino-5-aminomethyl-2-methylpyrimidine + H2O = 4-amino-5-hydroxymethyl-2-methylpyrimidine + NH4(+)</text>
        <dbReference type="Rhea" id="RHEA:31799"/>
        <dbReference type="ChEBI" id="CHEBI:15377"/>
        <dbReference type="ChEBI" id="CHEBI:16892"/>
        <dbReference type="ChEBI" id="CHEBI:28938"/>
        <dbReference type="ChEBI" id="CHEBI:63416"/>
        <dbReference type="EC" id="3.5.99.2"/>
    </reaction>
</comment>
<keyword evidence="9" id="KW-0378">Hydrolase</keyword>
<comment type="similarity">
    <text evidence="3 9">Belongs to the TenA family.</text>
</comment>
<accession>A0A6H0WHF6</accession>
<dbReference type="GO" id="GO:0050334">
    <property type="term" value="F:thiaminase activity"/>
    <property type="evidence" value="ECO:0007669"/>
    <property type="project" value="UniProtKB-EC"/>
</dbReference>
<dbReference type="AlphaFoldDB" id="A0A6H0WHF6"/>
<comment type="function">
    <text evidence="9">Catalyzes an amino-pyrimidine hydrolysis reaction at the C5' of the pyrimidine moiety of thiamine compounds, a reaction that is part of a thiamine salvage pathway.</text>
</comment>
<evidence type="ECO:0000256" key="9">
    <source>
        <dbReference type="RuleBase" id="RU363093"/>
    </source>
</evidence>
<dbReference type="InterPro" id="IPR050967">
    <property type="entry name" value="Thiamine_Salvage_TenA"/>
</dbReference>
<dbReference type="GO" id="GO:0009228">
    <property type="term" value="P:thiamine biosynthetic process"/>
    <property type="evidence" value="ECO:0007669"/>
    <property type="project" value="UniProtKB-KW"/>
</dbReference>
<evidence type="ECO:0000256" key="7">
    <source>
        <dbReference type="ARBA" id="ARBA00022977"/>
    </source>
</evidence>
<dbReference type="InterPro" id="IPR004305">
    <property type="entry name" value="Thiaminase-2/PQQC"/>
</dbReference>
<dbReference type="PANTHER" id="PTHR43198:SF2">
    <property type="entry name" value="SI:CH1073-67J19.1-RELATED"/>
    <property type="match status" value="1"/>
</dbReference>
<evidence type="ECO:0000256" key="5">
    <source>
        <dbReference type="ARBA" id="ARBA00012684"/>
    </source>
</evidence>
<name>A0A6H0WHF6_9BACI</name>
<protein>
    <recommendedName>
        <fullName evidence="6 9">Aminopyrimidine aminohydrolase</fullName>
        <ecNumber evidence="5 9">3.5.99.2</ecNumber>
    </recommendedName>
</protein>
<comment type="catalytic activity">
    <reaction evidence="8 9">
        <text>thiamine + H2O = 5-(2-hydroxyethyl)-4-methylthiazole + 4-amino-5-hydroxymethyl-2-methylpyrimidine + H(+)</text>
        <dbReference type="Rhea" id="RHEA:17509"/>
        <dbReference type="ChEBI" id="CHEBI:15377"/>
        <dbReference type="ChEBI" id="CHEBI:15378"/>
        <dbReference type="ChEBI" id="CHEBI:16892"/>
        <dbReference type="ChEBI" id="CHEBI:17957"/>
        <dbReference type="ChEBI" id="CHEBI:18385"/>
        <dbReference type="EC" id="3.5.99.2"/>
    </reaction>
</comment>
<dbReference type="EMBL" id="CP048852">
    <property type="protein sequence ID" value="QIW79399.1"/>
    <property type="molecule type" value="Genomic_DNA"/>
</dbReference>
<keyword evidence="7 9" id="KW-0784">Thiamine biosynthesis</keyword>
<keyword evidence="11" id="KW-1185">Reference proteome</keyword>
<dbReference type="OrthoDB" id="34166at2"/>
<dbReference type="InterPro" id="IPR027574">
    <property type="entry name" value="Thiaminase_II"/>
</dbReference>
<dbReference type="CDD" id="cd19364">
    <property type="entry name" value="TenA_C_BsTenA-like"/>
    <property type="match status" value="1"/>
</dbReference>
<dbReference type="Proteomes" id="UP000501914">
    <property type="component" value="Chromosome"/>
</dbReference>
<dbReference type="NCBIfam" id="TIGR04306">
    <property type="entry name" value="salvage_TenA"/>
    <property type="match status" value="1"/>
</dbReference>
<reference evidence="10 11" key="1">
    <citation type="submission" date="2020-02" db="EMBL/GenBank/DDBJ databases">
        <title>Genome sequencing, annotation and comparative genomic analysis of Bacillus tequilensis EA-CB0015, an effective biological control agent against Pseudocercospora fijiensis in banana plants.</title>
        <authorList>
            <person name="Cuellar-Gaviria T.Z."/>
            <person name="Ju K.-S."/>
            <person name="Villegas-Escobar V."/>
        </authorList>
    </citation>
    <scope>NUCLEOTIDE SEQUENCE [LARGE SCALE GENOMIC DNA]</scope>
    <source>
        <strain evidence="10 11">EA-CB0015</strain>
    </source>
</reference>
<dbReference type="Pfam" id="PF03070">
    <property type="entry name" value="TENA_THI-4"/>
    <property type="match status" value="1"/>
</dbReference>
<dbReference type="Gene3D" id="1.20.910.10">
    <property type="entry name" value="Heme oxygenase-like"/>
    <property type="match status" value="1"/>
</dbReference>
<dbReference type="SUPFAM" id="SSF48613">
    <property type="entry name" value="Heme oxygenase-like"/>
    <property type="match status" value="1"/>
</dbReference>
<gene>
    <name evidence="10" type="primary">tenA</name>
    <name evidence="10" type="ORF">G4P54_06130</name>
</gene>
<dbReference type="PANTHER" id="PTHR43198">
    <property type="entry name" value="BIFUNCTIONAL TH2 PROTEIN"/>
    <property type="match status" value="1"/>
</dbReference>
<evidence type="ECO:0000256" key="3">
    <source>
        <dbReference type="ARBA" id="ARBA00010264"/>
    </source>
</evidence>
<evidence type="ECO:0000256" key="2">
    <source>
        <dbReference type="ARBA" id="ARBA00004948"/>
    </source>
</evidence>
<evidence type="ECO:0000313" key="11">
    <source>
        <dbReference type="Proteomes" id="UP000501914"/>
    </source>
</evidence>
<evidence type="ECO:0000256" key="8">
    <source>
        <dbReference type="ARBA" id="ARBA00048337"/>
    </source>
</evidence>
<dbReference type="EC" id="3.5.99.2" evidence="5 9"/>
<evidence type="ECO:0000256" key="6">
    <source>
        <dbReference type="ARBA" id="ARBA00013647"/>
    </source>
</evidence>
<dbReference type="UniPathway" id="UPA00060"/>
<sequence>MKFSEECRSAASEWWEGSFVHPFVQGIGDGTLPIDRFTYYVLQDSYYLTHFAKVQSFGAAYAKDLYTTGRMASHAQGTYEAEMALHREFAELLEISEEERKAFKPSPTAYSYTSHMYRSVLSGNFAEILAALLPCYWLYYEVGEKLLTCDPGHPIYQKWISTYGGDWFKQQVEEQINRFNELAENSTKEVRAKMKENFVISSYYEYQFWGMAYQKEGWSESGIKEEVEECGASRHNG</sequence>